<dbReference type="Proteomes" id="UP001302719">
    <property type="component" value="Chromosome"/>
</dbReference>
<accession>A0AA96GA52</accession>
<evidence type="ECO:0000313" key="6">
    <source>
        <dbReference type="Proteomes" id="UP001302719"/>
    </source>
</evidence>
<dbReference type="InterPro" id="IPR019734">
    <property type="entry name" value="TPR_rpt"/>
</dbReference>
<dbReference type="RefSeq" id="WP_312643894.1">
    <property type="nucleotide sequence ID" value="NZ_CP116967.1"/>
</dbReference>
<keyword evidence="4" id="KW-1133">Transmembrane helix</keyword>
<dbReference type="InterPro" id="IPR011990">
    <property type="entry name" value="TPR-like_helical_dom_sf"/>
</dbReference>
<dbReference type="AlphaFoldDB" id="A0AA96GA52"/>
<keyword evidence="6" id="KW-1185">Reference proteome</keyword>
<feature type="transmembrane region" description="Helical" evidence="4">
    <location>
        <begin position="119"/>
        <end position="140"/>
    </location>
</feature>
<dbReference type="KEGG" id="nall:PP769_00560"/>
<feature type="transmembrane region" description="Helical" evidence="4">
    <location>
        <begin position="6"/>
        <end position="27"/>
    </location>
</feature>
<keyword evidence="4" id="KW-0472">Membrane</keyword>
<keyword evidence="2 3" id="KW-0802">TPR repeat</keyword>
<dbReference type="Gene3D" id="1.25.40.10">
    <property type="entry name" value="Tetratricopeptide repeat domain"/>
    <property type="match status" value="1"/>
</dbReference>
<dbReference type="PANTHER" id="PTHR44943:SF8">
    <property type="entry name" value="TPR REPEAT-CONTAINING PROTEIN MJ0263"/>
    <property type="match status" value="1"/>
</dbReference>
<dbReference type="PANTHER" id="PTHR44943">
    <property type="entry name" value="CELLULOSE SYNTHASE OPERON PROTEIN C"/>
    <property type="match status" value="1"/>
</dbReference>
<sequence>MSTLAIFVIPFVVILGIVLVSLTLPFWRRDPSPVSFGLDDDRAQELLDLQIERETVVRSLQDLDLELSQGRMDPSDYERLKATDERRLLSLLDRLDTFKDTVHDETSEHQPATSKRINWVPTIASGLVVLLASIGIYSALQFKAAQKLMAVEAQMGGGPNPMEMVAKLEKRLKDNPDDLQGQIMAGRSYMALNRMPEAKKAWEKALELDPKQHEAHFNLGVIQIETRQIDDPEIFKQALAHFDMVLADLPNQPAVNWYRGLALWYLNRRQETDAAWTLAAQNMEPGTKDIEFVKDALIKLRAGEVPF</sequence>
<organism evidence="5 6">
    <name type="scientific">Candidatus Nitrospira allomarina</name>
    <dbReference type="NCBI Taxonomy" id="3020900"/>
    <lineage>
        <taxon>Bacteria</taxon>
        <taxon>Pseudomonadati</taxon>
        <taxon>Nitrospirota</taxon>
        <taxon>Nitrospiria</taxon>
        <taxon>Nitrospirales</taxon>
        <taxon>Nitrospiraceae</taxon>
        <taxon>Nitrospira</taxon>
    </lineage>
</organism>
<keyword evidence="1" id="KW-0677">Repeat</keyword>
<protein>
    <submittedName>
        <fullName evidence="5">Tetratricopeptide repeat protein</fullName>
    </submittedName>
</protein>
<evidence type="ECO:0000256" key="1">
    <source>
        <dbReference type="ARBA" id="ARBA00022737"/>
    </source>
</evidence>
<reference evidence="5 6" key="1">
    <citation type="submission" date="2023-01" db="EMBL/GenBank/DDBJ databases">
        <title>Cultivation and genomic characterization of new, ubiquitous marine nitrite-oxidizing bacteria from the Nitrospirales.</title>
        <authorList>
            <person name="Mueller A.J."/>
            <person name="Daebeler A."/>
            <person name="Herbold C.W."/>
            <person name="Kirkegaard R.H."/>
            <person name="Daims H."/>
        </authorList>
    </citation>
    <scope>NUCLEOTIDE SEQUENCE [LARGE SCALE GENOMIC DNA]</scope>
    <source>
        <strain evidence="5 6">VA</strain>
    </source>
</reference>
<keyword evidence="4" id="KW-0812">Transmembrane</keyword>
<evidence type="ECO:0000256" key="4">
    <source>
        <dbReference type="SAM" id="Phobius"/>
    </source>
</evidence>
<name>A0AA96GA52_9BACT</name>
<dbReference type="PROSITE" id="PS50005">
    <property type="entry name" value="TPR"/>
    <property type="match status" value="1"/>
</dbReference>
<dbReference type="EMBL" id="CP116967">
    <property type="protein sequence ID" value="WNM58284.1"/>
    <property type="molecule type" value="Genomic_DNA"/>
</dbReference>
<evidence type="ECO:0000256" key="3">
    <source>
        <dbReference type="PROSITE-ProRule" id="PRU00339"/>
    </source>
</evidence>
<dbReference type="InterPro" id="IPR051685">
    <property type="entry name" value="Ycf3/AcsC/BcsC/TPR_MFPF"/>
</dbReference>
<dbReference type="Pfam" id="PF13414">
    <property type="entry name" value="TPR_11"/>
    <property type="match status" value="1"/>
</dbReference>
<evidence type="ECO:0000256" key="2">
    <source>
        <dbReference type="ARBA" id="ARBA00022803"/>
    </source>
</evidence>
<gene>
    <name evidence="5" type="ORF">PP769_00560</name>
</gene>
<dbReference type="SUPFAM" id="SSF48452">
    <property type="entry name" value="TPR-like"/>
    <property type="match status" value="1"/>
</dbReference>
<feature type="repeat" description="TPR" evidence="3">
    <location>
        <begin position="179"/>
        <end position="212"/>
    </location>
</feature>
<proteinExistence type="predicted"/>
<evidence type="ECO:0000313" key="5">
    <source>
        <dbReference type="EMBL" id="WNM58284.1"/>
    </source>
</evidence>